<reference evidence="1" key="1">
    <citation type="submission" date="2021-02" db="EMBL/GenBank/DDBJ databases">
        <title>Fulvivirga sp. S481 isolated from sea water.</title>
        <authorList>
            <person name="Bae S.S."/>
            <person name="Baek K."/>
        </authorList>
    </citation>
    <scope>NUCLEOTIDE SEQUENCE</scope>
    <source>
        <strain evidence="1">S481</strain>
    </source>
</reference>
<sequence length="107" mass="12338">MLHTLVQHKHVVVNDGSPYIQSCQHEVDFFGLIRHAFEIDERQNHLEEFEVAQFENIQFENAAVVIALFSIVNVSSDYIKAWPEYSVSLPTDFYIPNLSFRGPPTQS</sequence>
<evidence type="ECO:0000313" key="2">
    <source>
        <dbReference type="Proteomes" id="UP000662783"/>
    </source>
</evidence>
<proteinExistence type="predicted"/>
<dbReference type="KEGG" id="fuv:JR347_03785"/>
<evidence type="ECO:0000313" key="1">
    <source>
        <dbReference type="EMBL" id="QSE98211.1"/>
    </source>
</evidence>
<dbReference type="Proteomes" id="UP000662783">
    <property type="component" value="Chromosome"/>
</dbReference>
<gene>
    <name evidence="1" type="ORF">JR347_03785</name>
</gene>
<dbReference type="RefSeq" id="WP_205722719.1">
    <property type="nucleotide sequence ID" value="NZ_CP070608.1"/>
</dbReference>
<organism evidence="1 2">
    <name type="scientific">Fulvivirga lutea</name>
    <dbReference type="NCBI Taxonomy" id="2810512"/>
    <lineage>
        <taxon>Bacteria</taxon>
        <taxon>Pseudomonadati</taxon>
        <taxon>Bacteroidota</taxon>
        <taxon>Cytophagia</taxon>
        <taxon>Cytophagales</taxon>
        <taxon>Fulvivirgaceae</taxon>
        <taxon>Fulvivirga</taxon>
    </lineage>
</organism>
<dbReference type="EMBL" id="CP070608">
    <property type="protein sequence ID" value="QSE98211.1"/>
    <property type="molecule type" value="Genomic_DNA"/>
</dbReference>
<keyword evidence="2" id="KW-1185">Reference proteome</keyword>
<protein>
    <submittedName>
        <fullName evidence="1">Uncharacterized protein</fullName>
    </submittedName>
</protein>
<accession>A0A975A1E3</accession>
<dbReference type="AlphaFoldDB" id="A0A975A1E3"/>
<name>A0A975A1E3_9BACT</name>